<feature type="domain" description="RagB/SusD" evidence="7">
    <location>
        <begin position="358"/>
        <end position="498"/>
    </location>
</feature>
<sequence>MRTIRLQIYFVVALVMSLSSCSDWLELEPQDDITVDDYWKSKEDIRMALNAGYQKMQAEVNTMFLWGEIRSDFVKYGNNIENHGKAYKRIMNLEILDNNEVLKWGGMYQIINYANTVLKYAPSVRASDLSLTAKELNSYLAEAYFQRSLAYFYLLRTFGEVPMQLEPTDTDKVNVYLPKSSEAEILAQLEKDLEWAERYAPRGFSEVEPGKAYGTKAAVRALLADIFLWDEKYDKSILYCDKVINASTYSLMAEVDPNWTEEQKKNFNAESEYLRIFKEGNVAENILEVQFSKPLNQFNSYWKLFGGSDGSNNHEPAFEISDQVAELYGEDDLRISALVLGDDDLTTQESILKFEKGDLRDANWIIYRYADILLMKAESLLETGDTFGAQKLLNQVRNRAGLGPKILNGSLEDSEDAILQERALEFAFEGKRWFDLLRCAKRGNYKRSTKIIDVMISRVDPAEAPKWKSLLSDPDSYYLPIHIDELRSNPQLKQNPYYE</sequence>
<dbReference type="PROSITE" id="PS51257">
    <property type="entry name" value="PROKAR_LIPOPROTEIN"/>
    <property type="match status" value="1"/>
</dbReference>
<proteinExistence type="inferred from homology"/>
<feature type="domain" description="SusD-like N-terminal" evidence="8">
    <location>
        <begin position="23"/>
        <end position="228"/>
    </location>
</feature>
<dbReference type="InterPro" id="IPR033985">
    <property type="entry name" value="SusD-like_N"/>
</dbReference>
<evidence type="ECO:0000313" key="9">
    <source>
        <dbReference type="EMBL" id="BDD09642.1"/>
    </source>
</evidence>
<evidence type="ECO:0000256" key="4">
    <source>
        <dbReference type="ARBA" id="ARBA00023136"/>
    </source>
</evidence>
<dbReference type="InterPro" id="IPR012944">
    <property type="entry name" value="SusD_RagB_dom"/>
</dbReference>
<evidence type="ECO:0000256" key="5">
    <source>
        <dbReference type="ARBA" id="ARBA00023237"/>
    </source>
</evidence>
<evidence type="ECO:0000259" key="7">
    <source>
        <dbReference type="Pfam" id="PF07980"/>
    </source>
</evidence>
<comment type="subcellular location">
    <subcellularLocation>
        <location evidence="1">Cell outer membrane</location>
    </subcellularLocation>
</comment>
<evidence type="ECO:0000256" key="3">
    <source>
        <dbReference type="ARBA" id="ARBA00022729"/>
    </source>
</evidence>
<dbReference type="GO" id="GO:0009279">
    <property type="term" value="C:cell outer membrane"/>
    <property type="evidence" value="ECO:0007669"/>
    <property type="project" value="UniProtKB-SubCell"/>
</dbReference>
<dbReference type="KEGG" id="fax:FUAX_20740"/>
<dbReference type="SUPFAM" id="SSF48452">
    <property type="entry name" value="TPR-like"/>
    <property type="match status" value="1"/>
</dbReference>
<dbReference type="RefSeq" id="WP_338391240.1">
    <property type="nucleotide sequence ID" value="NZ_AP025314.1"/>
</dbReference>
<protein>
    <submittedName>
        <fullName evidence="9">Membrane protein</fullName>
    </submittedName>
</protein>
<dbReference type="Gene3D" id="1.25.40.390">
    <property type="match status" value="1"/>
</dbReference>
<name>A0AAU9CNX9_9BACT</name>
<keyword evidence="5" id="KW-0998">Cell outer membrane</keyword>
<evidence type="ECO:0000256" key="1">
    <source>
        <dbReference type="ARBA" id="ARBA00004442"/>
    </source>
</evidence>
<dbReference type="InterPro" id="IPR011990">
    <property type="entry name" value="TPR-like_helical_dom_sf"/>
</dbReference>
<keyword evidence="10" id="KW-1185">Reference proteome</keyword>
<comment type="similarity">
    <text evidence="2">Belongs to the SusD family.</text>
</comment>
<gene>
    <name evidence="9" type="ORF">FUAX_20740</name>
</gene>
<dbReference type="Pfam" id="PF07980">
    <property type="entry name" value="SusD_RagB"/>
    <property type="match status" value="1"/>
</dbReference>
<evidence type="ECO:0000256" key="6">
    <source>
        <dbReference type="SAM" id="SignalP"/>
    </source>
</evidence>
<reference evidence="9 10" key="1">
    <citation type="submission" date="2021-12" db="EMBL/GenBank/DDBJ databases">
        <title>Genome sequencing of bacteria with rrn-lacking chromosome and rrn-plasmid.</title>
        <authorList>
            <person name="Anda M."/>
            <person name="Iwasaki W."/>
        </authorList>
    </citation>
    <scope>NUCLEOTIDE SEQUENCE [LARGE SCALE GENOMIC DNA]</scope>
    <source>
        <strain evidence="9 10">DSM 100852</strain>
    </source>
</reference>
<evidence type="ECO:0000259" key="8">
    <source>
        <dbReference type="Pfam" id="PF14322"/>
    </source>
</evidence>
<dbReference type="AlphaFoldDB" id="A0AAU9CNX9"/>
<feature type="chain" id="PRO_5044009450" evidence="6">
    <location>
        <begin position="23"/>
        <end position="499"/>
    </location>
</feature>
<dbReference type="Pfam" id="PF14322">
    <property type="entry name" value="SusD-like_3"/>
    <property type="match status" value="1"/>
</dbReference>
<dbReference type="EMBL" id="AP025314">
    <property type="protein sequence ID" value="BDD09642.1"/>
    <property type="molecule type" value="Genomic_DNA"/>
</dbReference>
<keyword evidence="4" id="KW-0472">Membrane</keyword>
<dbReference type="CDD" id="cd08977">
    <property type="entry name" value="SusD"/>
    <property type="match status" value="1"/>
</dbReference>
<dbReference type="Proteomes" id="UP001348817">
    <property type="component" value="Chromosome"/>
</dbReference>
<keyword evidence="3 6" id="KW-0732">Signal</keyword>
<evidence type="ECO:0000256" key="2">
    <source>
        <dbReference type="ARBA" id="ARBA00006275"/>
    </source>
</evidence>
<feature type="signal peptide" evidence="6">
    <location>
        <begin position="1"/>
        <end position="22"/>
    </location>
</feature>
<evidence type="ECO:0000313" key="10">
    <source>
        <dbReference type="Proteomes" id="UP001348817"/>
    </source>
</evidence>
<organism evidence="9 10">
    <name type="scientific">Fulvitalea axinellae</name>
    <dbReference type="NCBI Taxonomy" id="1182444"/>
    <lineage>
        <taxon>Bacteria</taxon>
        <taxon>Pseudomonadati</taxon>
        <taxon>Bacteroidota</taxon>
        <taxon>Cytophagia</taxon>
        <taxon>Cytophagales</taxon>
        <taxon>Persicobacteraceae</taxon>
        <taxon>Fulvitalea</taxon>
    </lineage>
</organism>
<accession>A0AAU9CNX9</accession>